<dbReference type="SUPFAM" id="SSF54171">
    <property type="entry name" value="DNA-binding domain"/>
    <property type="match status" value="1"/>
</dbReference>
<name>A0A9W7G0K6_9STRA</name>
<dbReference type="OrthoDB" id="49610at2759"/>
<gene>
    <name evidence="8" type="ORF">TrCOL_g10744</name>
</gene>
<keyword evidence="5" id="KW-0539">Nucleus</keyword>
<keyword evidence="4" id="KW-0804">Transcription</keyword>
<dbReference type="Proteomes" id="UP001165065">
    <property type="component" value="Unassembled WGS sequence"/>
</dbReference>
<feature type="compositionally biased region" description="Polar residues" evidence="6">
    <location>
        <begin position="296"/>
        <end position="309"/>
    </location>
</feature>
<evidence type="ECO:0000256" key="4">
    <source>
        <dbReference type="ARBA" id="ARBA00023163"/>
    </source>
</evidence>
<evidence type="ECO:0000256" key="1">
    <source>
        <dbReference type="ARBA" id="ARBA00004123"/>
    </source>
</evidence>
<feature type="compositionally biased region" description="Polar residues" evidence="6">
    <location>
        <begin position="249"/>
        <end position="258"/>
    </location>
</feature>
<keyword evidence="3" id="KW-0238">DNA-binding</keyword>
<feature type="compositionally biased region" description="Basic and acidic residues" evidence="6">
    <location>
        <begin position="7"/>
        <end position="20"/>
    </location>
</feature>
<evidence type="ECO:0000256" key="5">
    <source>
        <dbReference type="ARBA" id="ARBA00023242"/>
    </source>
</evidence>
<dbReference type="GO" id="GO:0003700">
    <property type="term" value="F:DNA-binding transcription factor activity"/>
    <property type="evidence" value="ECO:0007669"/>
    <property type="project" value="InterPro"/>
</dbReference>
<sequence>MTPRGYGGDRWRGTGGGERKAGRLKVEVHLDKILSINSPSFFRQVPRSMYFASTSPSYTTSESAAARTPVEVGSPKRDPISGVRGRGGSIVSSTTTAIMSPIGPTSTSTTPFLSPICGVRGELKKTGGEEAEERASFPSSPVAGQGIGAIERGVWGADWKMGIFGRREEEEEEEVGGGVMEELEYDHYKEYMSMIGNLRSGVKTPDGKGFDGHFLSAPSPFSSSSGLQRSSSSHSAEAGFSHQERRKLPQSSILNLTDTKLERVKKGRGGGRDAKKVNKGGGGKKKMKYRAHKRSQSYPPSSITRSLRPSPTYRVSPGPQDAISQRRVVPNPPIVHRLLSRNTERPSGKWQAQLYYSGKSRYIGVYDSLAEASLAHEVAREMLGAGNEGGGQASRELEEAKVKVREAIRKMREEKA</sequence>
<evidence type="ECO:0000256" key="6">
    <source>
        <dbReference type="SAM" id="MobiDB-lite"/>
    </source>
</evidence>
<feature type="compositionally biased region" description="Basic and acidic residues" evidence="6">
    <location>
        <begin position="259"/>
        <end position="276"/>
    </location>
</feature>
<dbReference type="InterPro" id="IPR001471">
    <property type="entry name" value="AP2/ERF_dom"/>
</dbReference>
<feature type="domain" description="AP2/ERF" evidence="7">
    <location>
        <begin position="335"/>
        <end position="396"/>
    </location>
</feature>
<dbReference type="AlphaFoldDB" id="A0A9W7G0K6"/>
<evidence type="ECO:0000259" key="7">
    <source>
        <dbReference type="PROSITE" id="PS51032"/>
    </source>
</evidence>
<dbReference type="EMBL" id="BRYA01000626">
    <property type="protein sequence ID" value="GMI26260.1"/>
    <property type="molecule type" value="Genomic_DNA"/>
</dbReference>
<dbReference type="InterPro" id="IPR016177">
    <property type="entry name" value="DNA-bd_dom_sf"/>
</dbReference>
<evidence type="ECO:0000313" key="8">
    <source>
        <dbReference type="EMBL" id="GMI26260.1"/>
    </source>
</evidence>
<comment type="subcellular location">
    <subcellularLocation>
        <location evidence="1">Nucleus</location>
    </subcellularLocation>
</comment>
<dbReference type="GO" id="GO:0005634">
    <property type="term" value="C:nucleus"/>
    <property type="evidence" value="ECO:0007669"/>
    <property type="project" value="UniProtKB-SubCell"/>
</dbReference>
<protein>
    <recommendedName>
        <fullName evidence="7">AP2/ERF domain-containing protein</fullName>
    </recommendedName>
</protein>
<reference evidence="9" key="1">
    <citation type="journal article" date="2023" name="Commun. Biol.">
        <title>Genome analysis of Parmales, the sister group of diatoms, reveals the evolutionary specialization of diatoms from phago-mixotrophs to photoautotrophs.</title>
        <authorList>
            <person name="Ban H."/>
            <person name="Sato S."/>
            <person name="Yoshikawa S."/>
            <person name="Yamada K."/>
            <person name="Nakamura Y."/>
            <person name="Ichinomiya M."/>
            <person name="Sato N."/>
            <person name="Blanc-Mathieu R."/>
            <person name="Endo H."/>
            <person name="Kuwata A."/>
            <person name="Ogata H."/>
        </authorList>
    </citation>
    <scope>NUCLEOTIDE SEQUENCE [LARGE SCALE GENOMIC DNA]</scope>
</reference>
<evidence type="ECO:0000313" key="9">
    <source>
        <dbReference type="Proteomes" id="UP001165065"/>
    </source>
</evidence>
<feature type="compositionally biased region" description="Basic residues" evidence="6">
    <location>
        <begin position="282"/>
        <end position="295"/>
    </location>
</feature>
<dbReference type="PROSITE" id="PS51032">
    <property type="entry name" value="AP2_ERF"/>
    <property type="match status" value="1"/>
</dbReference>
<feature type="region of interest" description="Disordered" evidence="6">
    <location>
        <begin position="220"/>
        <end position="328"/>
    </location>
</feature>
<proteinExistence type="predicted"/>
<evidence type="ECO:0000256" key="3">
    <source>
        <dbReference type="ARBA" id="ARBA00023125"/>
    </source>
</evidence>
<organism evidence="8 9">
    <name type="scientific">Triparma columacea</name>
    <dbReference type="NCBI Taxonomy" id="722753"/>
    <lineage>
        <taxon>Eukaryota</taxon>
        <taxon>Sar</taxon>
        <taxon>Stramenopiles</taxon>
        <taxon>Ochrophyta</taxon>
        <taxon>Bolidophyceae</taxon>
        <taxon>Parmales</taxon>
        <taxon>Triparmaceae</taxon>
        <taxon>Triparma</taxon>
    </lineage>
</organism>
<evidence type="ECO:0000256" key="2">
    <source>
        <dbReference type="ARBA" id="ARBA00023015"/>
    </source>
</evidence>
<comment type="caution">
    <text evidence="8">The sequence shown here is derived from an EMBL/GenBank/DDBJ whole genome shotgun (WGS) entry which is preliminary data.</text>
</comment>
<keyword evidence="2" id="KW-0805">Transcription regulation</keyword>
<feature type="region of interest" description="Disordered" evidence="6">
    <location>
        <begin position="1"/>
        <end position="20"/>
    </location>
</feature>
<feature type="compositionally biased region" description="Low complexity" evidence="6">
    <location>
        <begin position="220"/>
        <end position="235"/>
    </location>
</feature>
<accession>A0A9W7G0K6</accession>
<feature type="region of interest" description="Disordered" evidence="6">
    <location>
        <begin position="62"/>
        <end position="89"/>
    </location>
</feature>
<keyword evidence="9" id="KW-1185">Reference proteome</keyword>
<dbReference type="GO" id="GO:0003677">
    <property type="term" value="F:DNA binding"/>
    <property type="evidence" value="ECO:0007669"/>
    <property type="project" value="UniProtKB-KW"/>
</dbReference>